<proteinExistence type="predicted"/>
<keyword evidence="1" id="KW-0472">Membrane</keyword>
<accession>A0A250JLR3</accession>
<keyword evidence="1" id="KW-0812">Transmembrane</keyword>
<name>A0A250JLR3_9BACT</name>
<reference evidence="2 3" key="1">
    <citation type="submission" date="2017-06" db="EMBL/GenBank/DDBJ databases">
        <title>Sequencing and comparative analysis of myxobacterial genomes.</title>
        <authorList>
            <person name="Rupp O."/>
            <person name="Goesmann A."/>
            <person name="Sogaard-Andersen L."/>
        </authorList>
    </citation>
    <scope>NUCLEOTIDE SEQUENCE [LARGE SCALE GENOMIC DNA]</scope>
    <source>
        <strain evidence="2 3">DSM 14697</strain>
    </source>
</reference>
<protein>
    <submittedName>
        <fullName evidence="2">Pilus assembly protein</fullName>
    </submittedName>
</protein>
<keyword evidence="3" id="KW-1185">Reference proteome</keyword>
<evidence type="ECO:0000313" key="3">
    <source>
        <dbReference type="Proteomes" id="UP000217343"/>
    </source>
</evidence>
<dbReference type="AlphaFoldDB" id="A0A250JLR3"/>
<dbReference type="KEGG" id="mmas:MYMAC_000382"/>
<evidence type="ECO:0000256" key="1">
    <source>
        <dbReference type="SAM" id="Phobius"/>
    </source>
</evidence>
<feature type="transmembrane region" description="Helical" evidence="1">
    <location>
        <begin position="16"/>
        <end position="37"/>
    </location>
</feature>
<evidence type="ECO:0000313" key="2">
    <source>
        <dbReference type="EMBL" id="ATB44805.1"/>
    </source>
</evidence>
<dbReference type="Proteomes" id="UP000217343">
    <property type="component" value="Chromosome"/>
</dbReference>
<keyword evidence="1" id="KW-1133">Transmembrane helix</keyword>
<gene>
    <name evidence="2" type="ORF">MYMAC_000382</name>
</gene>
<organism evidence="2 3">
    <name type="scientific">Corallococcus macrosporus DSM 14697</name>
    <dbReference type="NCBI Taxonomy" id="1189310"/>
    <lineage>
        <taxon>Bacteria</taxon>
        <taxon>Pseudomonadati</taxon>
        <taxon>Myxococcota</taxon>
        <taxon>Myxococcia</taxon>
        <taxon>Myxococcales</taxon>
        <taxon>Cystobacterineae</taxon>
        <taxon>Myxococcaceae</taxon>
        <taxon>Corallococcus</taxon>
    </lineage>
</organism>
<sequence length="340" mass="35942">MMKKTLRSRHARGQSLVEAAIGVTLFVTIVAFGIHFAEVGFLSLKVQEAAISALWDGTHGQMHFIPVNYDPAGGSMRDAANDAEGRYADFNGLSATTGAGITQALTTGSNMAVSCDMGVGVDWGGTTVTRATYRDNGGTACRASATLSAWRFPRSFLDQGEGALYQKRNMEDSLASLQVCAVGRPVGGRCTGSYSMLIDDWGLAGEGEALTCNIVMQDQLIPCTNPAYHAAVFSIYTPTVLAIPGAASMLAEQALFWNPLPPTALAMVGLGMKERTMWISAAGEDVINFNQFPTLMDPINMGVWGTSPGSALGGVTTLPYAAAHLQRFSKGACFLGKECD</sequence>
<dbReference type="EMBL" id="CP022203">
    <property type="protein sequence ID" value="ATB44805.1"/>
    <property type="molecule type" value="Genomic_DNA"/>
</dbReference>